<dbReference type="AlphaFoldDB" id="B4D6H9"/>
<dbReference type="PANTHER" id="PTHR47799">
    <property type="entry name" value="OMEGA-AMIDASE YAFV"/>
    <property type="match status" value="1"/>
</dbReference>
<reference evidence="3 4" key="1">
    <citation type="journal article" date="2011" name="J. Bacteriol.">
        <title>Genome sequence of Chthoniobacter flavus Ellin428, an aerobic heterotrophic soil bacterium.</title>
        <authorList>
            <person name="Kant R."/>
            <person name="van Passel M.W."/>
            <person name="Palva A."/>
            <person name="Lucas S."/>
            <person name="Lapidus A."/>
            <person name="Glavina Del Rio T."/>
            <person name="Dalin E."/>
            <person name="Tice H."/>
            <person name="Bruce D."/>
            <person name="Goodwin L."/>
            <person name="Pitluck S."/>
            <person name="Larimer F.W."/>
            <person name="Land M.L."/>
            <person name="Hauser L."/>
            <person name="Sangwan P."/>
            <person name="de Vos W.M."/>
            <person name="Janssen P.H."/>
            <person name="Smidt H."/>
        </authorList>
    </citation>
    <scope>NUCLEOTIDE SEQUENCE [LARGE SCALE GENOMIC DNA]</scope>
    <source>
        <strain evidence="3 4">Ellin428</strain>
    </source>
</reference>
<dbReference type="InterPro" id="IPR036526">
    <property type="entry name" value="C-N_Hydrolase_sf"/>
</dbReference>
<comment type="similarity">
    <text evidence="1">Belongs to the carbon-nitrogen hydrolase superfamily. NIT1/NIT2 family.</text>
</comment>
<accession>B4D6H9</accession>
<dbReference type="Proteomes" id="UP000005824">
    <property type="component" value="Unassembled WGS sequence"/>
</dbReference>
<dbReference type="InterPro" id="IPR001110">
    <property type="entry name" value="UPF0012_CS"/>
</dbReference>
<sequence>MPAPNLYAVQLDIVWEDKAANFRKVEALVDAAAPAPGSLVVLPEMFSCGFSMNLAVTRQGAEREDEAFIAALARKHGVFITGGVVSRGAGEMGRNDAVVFSPEGKLVARYTKIHPFSGGGESQGHEAGSEIVTFEWGGFVVAPFVCYDLRFPEIFRAAARKGANLFVVMALWPVKRQQHWLTLLQARAIENQAYAVGVNRVGREPELLYAGRSVVVDPHGVIIADAGEREHILPATLEPEVVHSWRRDFPALRDAHWPTA</sequence>
<dbReference type="EMBL" id="ABVL01000015">
    <property type="protein sequence ID" value="EDY18088.1"/>
    <property type="molecule type" value="Genomic_DNA"/>
</dbReference>
<dbReference type="PANTHER" id="PTHR47799:SF1">
    <property type="entry name" value="OMEGA-AMIDASE YAFV"/>
    <property type="match status" value="1"/>
</dbReference>
<keyword evidence="4" id="KW-1185">Reference proteome</keyword>
<dbReference type="InParanoid" id="B4D6H9"/>
<evidence type="ECO:0000259" key="2">
    <source>
        <dbReference type="PROSITE" id="PS50263"/>
    </source>
</evidence>
<dbReference type="FunCoup" id="B4D6H9">
    <property type="interactions" value="101"/>
</dbReference>
<organism evidence="3 4">
    <name type="scientific">Chthoniobacter flavus Ellin428</name>
    <dbReference type="NCBI Taxonomy" id="497964"/>
    <lineage>
        <taxon>Bacteria</taxon>
        <taxon>Pseudomonadati</taxon>
        <taxon>Verrucomicrobiota</taxon>
        <taxon>Spartobacteria</taxon>
        <taxon>Chthoniobacterales</taxon>
        <taxon>Chthoniobacteraceae</taxon>
        <taxon>Chthoniobacter</taxon>
    </lineage>
</organism>
<dbReference type="InterPro" id="IPR003010">
    <property type="entry name" value="C-N_Hydrolase"/>
</dbReference>
<dbReference type="Pfam" id="PF00795">
    <property type="entry name" value="CN_hydrolase"/>
    <property type="match status" value="1"/>
</dbReference>
<dbReference type="GO" id="GO:0106008">
    <property type="term" value="F:2-oxoglutaramate amidase activity"/>
    <property type="evidence" value="ECO:0007669"/>
    <property type="project" value="TreeGrafter"/>
</dbReference>
<evidence type="ECO:0000256" key="1">
    <source>
        <dbReference type="ARBA" id="ARBA00010613"/>
    </source>
</evidence>
<dbReference type="GO" id="GO:0050152">
    <property type="term" value="F:omega-amidase activity"/>
    <property type="evidence" value="ECO:0007669"/>
    <property type="project" value="TreeGrafter"/>
</dbReference>
<dbReference type="PROSITE" id="PS50263">
    <property type="entry name" value="CN_HYDROLASE"/>
    <property type="match status" value="1"/>
</dbReference>
<dbReference type="eggNOG" id="COG0388">
    <property type="taxonomic scope" value="Bacteria"/>
</dbReference>
<comment type="caution">
    <text evidence="3">The sequence shown here is derived from an EMBL/GenBank/DDBJ whole genome shotgun (WGS) entry which is preliminary data.</text>
</comment>
<proteinExistence type="inferred from homology"/>
<dbReference type="RefSeq" id="WP_006981841.1">
    <property type="nucleotide sequence ID" value="NZ_ABVL01000015.1"/>
</dbReference>
<name>B4D6H9_9BACT</name>
<dbReference type="SUPFAM" id="SSF56317">
    <property type="entry name" value="Carbon-nitrogen hydrolase"/>
    <property type="match status" value="1"/>
</dbReference>
<dbReference type="PROSITE" id="PS01227">
    <property type="entry name" value="UPF0012"/>
    <property type="match status" value="1"/>
</dbReference>
<dbReference type="Gene3D" id="3.60.110.10">
    <property type="entry name" value="Carbon-nitrogen hydrolase"/>
    <property type="match status" value="1"/>
</dbReference>
<keyword evidence="3" id="KW-0012">Acyltransferase</keyword>
<protein>
    <submittedName>
        <fullName evidence="3">Nitrilase/cyanide hydratase and apolipoprotein N-acyltransferase</fullName>
    </submittedName>
</protein>
<evidence type="ECO:0000313" key="4">
    <source>
        <dbReference type="Proteomes" id="UP000005824"/>
    </source>
</evidence>
<dbReference type="STRING" id="497964.CfE428DRAFT_4519"/>
<gene>
    <name evidence="3" type="ORF">CfE428DRAFT_4519</name>
</gene>
<dbReference type="GO" id="GO:0016746">
    <property type="term" value="F:acyltransferase activity"/>
    <property type="evidence" value="ECO:0007669"/>
    <property type="project" value="UniProtKB-KW"/>
</dbReference>
<evidence type="ECO:0000313" key="3">
    <source>
        <dbReference type="EMBL" id="EDY18088.1"/>
    </source>
</evidence>
<keyword evidence="3" id="KW-0449">Lipoprotein</keyword>
<dbReference type="InterPro" id="IPR052737">
    <property type="entry name" value="Omega-amidase_YafV"/>
</dbReference>
<feature type="domain" description="CN hydrolase" evidence="2">
    <location>
        <begin position="4"/>
        <end position="239"/>
    </location>
</feature>
<dbReference type="CDD" id="cd07583">
    <property type="entry name" value="nitrilase_5"/>
    <property type="match status" value="1"/>
</dbReference>
<keyword evidence="3" id="KW-0808">Transferase</keyword>